<proteinExistence type="inferred from homology"/>
<organism evidence="13 14">
    <name type="scientific">Stemphylium lycopersici</name>
    <name type="common">Tomato gray leaf spot disease fungus</name>
    <name type="synonym">Thyrospora lycopersici</name>
    <dbReference type="NCBI Taxonomy" id="183478"/>
    <lineage>
        <taxon>Eukaryota</taxon>
        <taxon>Fungi</taxon>
        <taxon>Dikarya</taxon>
        <taxon>Ascomycota</taxon>
        <taxon>Pezizomycotina</taxon>
        <taxon>Dothideomycetes</taxon>
        <taxon>Pleosporomycetidae</taxon>
        <taxon>Pleosporales</taxon>
        <taxon>Pleosporineae</taxon>
        <taxon>Pleosporaceae</taxon>
        <taxon>Stemphylium</taxon>
    </lineage>
</organism>
<comment type="subcellular location">
    <subcellularLocation>
        <location evidence="1">Membrane</location>
        <topology evidence="1">Multi-pass membrane protein</topology>
    </subcellularLocation>
</comment>
<dbReference type="PANTHER" id="PTHR32361">
    <property type="entry name" value="FERRIC/CUPRIC REDUCTASE TRANSMEMBRANE COMPONENT"/>
    <property type="match status" value="1"/>
</dbReference>
<keyword evidence="7" id="KW-0560">Oxidoreductase</keyword>
<comment type="similarity">
    <text evidence="2">Belongs to the ferric reductase (FRE) family.</text>
</comment>
<evidence type="ECO:0000313" key="13">
    <source>
        <dbReference type="EMBL" id="RAR05065.1"/>
    </source>
</evidence>
<evidence type="ECO:0000256" key="3">
    <source>
        <dbReference type="ARBA" id="ARBA00022448"/>
    </source>
</evidence>
<keyword evidence="6 11" id="KW-1133">Transmembrane helix</keyword>
<evidence type="ECO:0000256" key="4">
    <source>
        <dbReference type="ARBA" id="ARBA00022692"/>
    </source>
</evidence>
<dbReference type="Pfam" id="PF08022">
    <property type="entry name" value="FAD_binding_8"/>
    <property type="match status" value="1"/>
</dbReference>
<dbReference type="InterPro" id="IPR017927">
    <property type="entry name" value="FAD-bd_FR_type"/>
</dbReference>
<dbReference type="PANTHER" id="PTHR32361:SF9">
    <property type="entry name" value="FERRIC REDUCTASE TRANSMEMBRANE COMPONENT 3-RELATED"/>
    <property type="match status" value="1"/>
</dbReference>
<feature type="transmembrane region" description="Helical" evidence="11">
    <location>
        <begin position="168"/>
        <end position="188"/>
    </location>
</feature>
<keyword evidence="8" id="KW-0406">Ion transport</keyword>
<dbReference type="InterPro" id="IPR013121">
    <property type="entry name" value="Fe_red_NAD-bd_6"/>
</dbReference>
<evidence type="ECO:0000256" key="1">
    <source>
        <dbReference type="ARBA" id="ARBA00004141"/>
    </source>
</evidence>
<feature type="transmembrane region" description="Helical" evidence="11">
    <location>
        <begin position="397"/>
        <end position="415"/>
    </location>
</feature>
<keyword evidence="10" id="KW-0325">Glycoprotein</keyword>
<evidence type="ECO:0000256" key="5">
    <source>
        <dbReference type="ARBA" id="ARBA00022982"/>
    </source>
</evidence>
<dbReference type="GO" id="GO:0006879">
    <property type="term" value="P:intracellular iron ion homeostasis"/>
    <property type="evidence" value="ECO:0007669"/>
    <property type="project" value="TreeGrafter"/>
</dbReference>
<dbReference type="STRING" id="183478.A0A364MW30"/>
<name>A0A364MW30_STELY</name>
<comment type="caution">
    <text evidence="13">The sequence shown here is derived from an EMBL/GenBank/DDBJ whole genome shotgun (WGS) entry which is preliminary data.</text>
</comment>
<evidence type="ECO:0000259" key="12">
    <source>
        <dbReference type="PROSITE" id="PS51384"/>
    </source>
</evidence>
<gene>
    <name evidence="13" type="ORF">DDE83_007558</name>
</gene>
<keyword evidence="3" id="KW-0813">Transport</keyword>
<evidence type="ECO:0000256" key="10">
    <source>
        <dbReference type="ARBA" id="ARBA00023180"/>
    </source>
</evidence>
<dbReference type="GO" id="GO:0000293">
    <property type="term" value="F:ferric-chelate reductase activity"/>
    <property type="evidence" value="ECO:0007669"/>
    <property type="project" value="UniProtKB-ARBA"/>
</dbReference>
<dbReference type="InterPro" id="IPR013130">
    <property type="entry name" value="Fe3_Rdtase_TM_dom"/>
</dbReference>
<dbReference type="Pfam" id="PF08030">
    <property type="entry name" value="NAD_binding_6"/>
    <property type="match status" value="1"/>
</dbReference>
<dbReference type="Proteomes" id="UP000249619">
    <property type="component" value="Unassembled WGS sequence"/>
</dbReference>
<dbReference type="InterPro" id="IPR039261">
    <property type="entry name" value="FNR_nucleotide-bd"/>
</dbReference>
<dbReference type="SFLD" id="SFLDS00052">
    <property type="entry name" value="Ferric_Reductase_Domain"/>
    <property type="match status" value="1"/>
</dbReference>
<dbReference type="Gene3D" id="3.40.50.80">
    <property type="entry name" value="Nucleotide-binding domain of ferredoxin-NADP reductase (FNR) module"/>
    <property type="match status" value="1"/>
</dbReference>
<feature type="transmembrane region" description="Helical" evidence="11">
    <location>
        <begin position="368"/>
        <end position="390"/>
    </location>
</feature>
<accession>A0A364MW30</accession>
<dbReference type="GO" id="GO:0015677">
    <property type="term" value="P:copper ion import"/>
    <property type="evidence" value="ECO:0007669"/>
    <property type="project" value="TreeGrafter"/>
</dbReference>
<dbReference type="SUPFAM" id="SSF52343">
    <property type="entry name" value="Ferredoxin reductase-like, C-terminal NADP-linked domain"/>
    <property type="match status" value="1"/>
</dbReference>
<feature type="domain" description="FAD-binding FR-type" evidence="12">
    <location>
        <begin position="434"/>
        <end position="597"/>
    </location>
</feature>
<dbReference type="SFLD" id="SFLDG01168">
    <property type="entry name" value="Ferric_reductase_subgroup_(FRE"/>
    <property type="match status" value="1"/>
</dbReference>
<dbReference type="InterPro" id="IPR051410">
    <property type="entry name" value="Ferric/Cupric_Reductase"/>
</dbReference>
<keyword evidence="14" id="KW-1185">Reference proteome</keyword>
<dbReference type="InterPro" id="IPR013112">
    <property type="entry name" value="FAD-bd_8"/>
</dbReference>
<evidence type="ECO:0000256" key="6">
    <source>
        <dbReference type="ARBA" id="ARBA00022989"/>
    </source>
</evidence>
<keyword evidence="5" id="KW-0249">Electron transport</keyword>
<evidence type="ECO:0000256" key="2">
    <source>
        <dbReference type="ARBA" id="ARBA00006278"/>
    </source>
</evidence>
<evidence type="ECO:0000313" key="14">
    <source>
        <dbReference type="Proteomes" id="UP000249619"/>
    </source>
</evidence>
<evidence type="ECO:0000256" key="11">
    <source>
        <dbReference type="SAM" id="Phobius"/>
    </source>
</evidence>
<dbReference type="GO" id="GO:0006826">
    <property type="term" value="P:iron ion transport"/>
    <property type="evidence" value="ECO:0007669"/>
    <property type="project" value="TreeGrafter"/>
</dbReference>
<dbReference type="AlphaFoldDB" id="A0A364MW30"/>
<protein>
    <submittedName>
        <fullName evidence="13">Ferric-chelate reductase</fullName>
    </submittedName>
</protein>
<dbReference type="Pfam" id="PF01794">
    <property type="entry name" value="Ferric_reduct"/>
    <property type="match status" value="1"/>
</dbReference>
<sequence length="747" mass="84036">MSLTNEREQFECGSFRASADVAHALYSGKFCPLACETVANYATFNDTDPSLSRKVNACLSDLRITSLYLCFDGYCENDGEVAKWIAGQNPWCYNHANVTLPSLQDVVSQWPPESKAKVERISATEALTFPHLDHLVIPESTFFDRVFTTMHIAFWEYDIHLVYGWCMYYFWIAVIAVGVTTRLCALIGKLQYRNRDYQSLPEVEPNTPLKSSGAFALPRAWLKRHITTPAAFGDRCSRPWGWCTIPARVQSLTILLFVSLNIVLCSCSYRLTEGNIYWPEKSAQLLRYVSDRTGIISLANFPLVWLFGMRNDVLIWITGWGFGTYNAFHRWVARVATVQAVIHSVGYTVMILESGGWPSFLKHWTKHYFWNGEVATIAMCGLLAFSVYGIRRSHYEVFLFTHILLSIAALWSMYYHVEIFTAGEWNIFIWPCLAVWVADRLLRLARIVAFSRSPLNVSARASFDSNSNLVRLDVDGSKSVIAPKPGTYYYIHVLDDLLHAYQSHPFTLAYVAPDVDIRGSTPLSPLASRPAPWRSSSASSSESDLLLANTTSKACTNLVFLVRPYNGFTSRLRSSCLLHPKKLRVLIDGPYGHTLPLRTFTNVLFVVGGTGIAVPLSHLADLLSASSYVQNVKVVWAVREHAFLASVLRDFEGALGDERVEMEVHITRDEQVMNDVLGRDLKSVSLMAHRPDVHRVVEEAAENAKHQRLAVVACGPSLMADQARKASVDMLGTGHTGVEYFEESFKW</sequence>
<keyword evidence="4 11" id="KW-0812">Transmembrane</keyword>
<feature type="transmembrane region" description="Helical" evidence="11">
    <location>
        <begin position="331"/>
        <end position="352"/>
    </location>
</feature>
<dbReference type="PROSITE" id="PS51384">
    <property type="entry name" value="FAD_FR"/>
    <property type="match status" value="1"/>
</dbReference>
<keyword evidence="9 11" id="KW-0472">Membrane</keyword>
<evidence type="ECO:0000256" key="8">
    <source>
        <dbReference type="ARBA" id="ARBA00023065"/>
    </source>
</evidence>
<dbReference type="GO" id="GO:0005886">
    <property type="term" value="C:plasma membrane"/>
    <property type="evidence" value="ECO:0007669"/>
    <property type="project" value="TreeGrafter"/>
</dbReference>
<dbReference type="CDD" id="cd06186">
    <property type="entry name" value="NOX_Duox_like_FAD_NADP"/>
    <property type="match status" value="1"/>
</dbReference>
<evidence type="ECO:0000256" key="9">
    <source>
        <dbReference type="ARBA" id="ARBA00023136"/>
    </source>
</evidence>
<reference evidence="14" key="1">
    <citation type="submission" date="2018-05" db="EMBL/GenBank/DDBJ databases">
        <title>Draft genome sequence of Stemphylium lycopersici strain CIDEFI 213.</title>
        <authorList>
            <person name="Medina R."/>
            <person name="Franco M.E.E."/>
            <person name="Lucentini C.G."/>
            <person name="Saparrat M.C.N."/>
            <person name="Balatti P.A."/>
        </authorList>
    </citation>
    <scope>NUCLEOTIDE SEQUENCE [LARGE SCALE GENOMIC DNA]</scope>
    <source>
        <strain evidence="14">CIDEFI 213</strain>
    </source>
</reference>
<dbReference type="EMBL" id="QGDH01000140">
    <property type="protein sequence ID" value="RAR05065.1"/>
    <property type="molecule type" value="Genomic_DNA"/>
</dbReference>
<evidence type="ECO:0000256" key="7">
    <source>
        <dbReference type="ARBA" id="ARBA00023002"/>
    </source>
</evidence>